<organism evidence="2 3">
    <name type="scientific">Mesorhizobium plurifarium</name>
    <dbReference type="NCBI Taxonomy" id="69974"/>
    <lineage>
        <taxon>Bacteria</taxon>
        <taxon>Pseudomonadati</taxon>
        <taxon>Pseudomonadota</taxon>
        <taxon>Alphaproteobacteria</taxon>
        <taxon>Hyphomicrobiales</taxon>
        <taxon>Phyllobacteriaceae</taxon>
        <taxon>Mesorhizobium</taxon>
    </lineage>
</organism>
<comment type="similarity">
    <text evidence="1">Belongs to the BolA/IbaG family.</text>
</comment>
<dbReference type="Proteomes" id="UP000182888">
    <property type="component" value="Unassembled WGS sequence"/>
</dbReference>
<dbReference type="AlphaFoldDB" id="A0A0K2W066"/>
<gene>
    <name evidence="2" type="primary">bolA</name>
    <name evidence="2" type="ORF">MPL1032_230127</name>
</gene>
<dbReference type="SUPFAM" id="SSF82657">
    <property type="entry name" value="BolA-like"/>
    <property type="match status" value="1"/>
</dbReference>
<proteinExistence type="inferred from homology"/>
<name>A0A0K2W066_MESPL</name>
<evidence type="ECO:0000256" key="1">
    <source>
        <dbReference type="RuleBase" id="RU003860"/>
    </source>
</evidence>
<dbReference type="InterPro" id="IPR002634">
    <property type="entry name" value="BolA"/>
</dbReference>
<dbReference type="EMBL" id="CCND01000016">
    <property type="protein sequence ID" value="CDX57970.1"/>
    <property type="molecule type" value="Genomic_DNA"/>
</dbReference>
<accession>A0A0K2W066</accession>
<dbReference type="PANTHER" id="PTHR46230">
    <property type="match status" value="1"/>
</dbReference>
<dbReference type="PIRSF" id="PIRSF003113">
    <property type="entry name" value="BolA"/>
    <property type="match status" value="1"/>
</dbReference>
<evidence type="ECO:0000313" key="3">
    <source>
        <dbReference type="Proteomes" id="UP000182888"/>
    </source>
</evidence>
<dbReference type="GO" id="GO:0016226">
    <property type="term" value="P:iron-sulfur cluster assembly"/>
    <property type="evidence" value="ECO:0007669"/>
    <property type="project" value="TreeGrafter"/>
</dbReference>
<evidence type="ECO:0000313" key="2">
    <source>
        <dbReference type="EMBL" id="CDX57970.1"/>
    </source>
</evidence>
<dbReference type="InterPro" id="IPR036065">
    <property type="entry name" value="BolA-like_sf"/>
</dbReference>
<dbReference type="PANTHER" id="PTHR46230:SF7">
    <property type="entry name" value="BOLA-LIKE PROTEIN 1"/>
    <property type="match status" value="1"/>
</dbReference>
<dbReference type="Pfam" id="PF01722">
    <property type="entry name" value="BolA"/>
    <property type="match status" value="1"/>
</dbReference>
<reference evidence="3" key="1">
    <citation type="submission" date="2014-08" db="EMBL/GenBank/DDBJ databases">
        <authorList>
            <person name="Edwards T."/>
        </authorList>
    </citation>
    <scope>NUCLEOTIDE SEQUENCE [LARGE SCALE GENOMIC DNA]</scope>
</reference>
<dbReference type="Gene3D" id="3.30.300.90">
    <property type="entry name" value="BolA-like"/>
    <property type="match status" value="1"/>
</dbReference>
<protein>
    <submittedName>
        <fullName evidence="2">Regulator of penicillin binding proteins and beta lactamase transcription (Morphogene)</fullName>
    </submittedName>
</protein>
<sequence>MSIQSTMENKLKAAFSPERLAVINESHLHAGHHHVEHGHEAHFDGTGETHFRVRVVSAAFAGMSRVDRHRAVNQLLADELKAGVHALAIEPAAPGERTRW</sequence>